<dbReference type="EMBL" id="Z97179">
    <property type="protein sequence ID" value="CAB09936.1"/>
    <property type="molecule type" value="Genomic_DNA"/>
</dbReference>
<name>Q49737_MYCLR</name>
<protein>
    <submittedName>
        <fullName evidence="2">U1620a</fullName>
    </submittedName>
</protein>
<accession>O08218</accession>
<dbReference type="AlphaFoldDB" id="Q49737"/>
<evidence type="ECO:0000313" key="2">
    <source>
        <dbReference type="EMBL" id="AAC43241.1"/>
    </source>
</evidence>
<dbReference type="EMBL" id="CP029543">
    <property type="protein sequence ID" value="AWV47331.1"/>
    <property type="molecule type" value="Genomic_DNA"/>
</dbReference>
<reference evidence="4" key="5">
    <citation type="submission" date="1997-06" db="EMBL/GenBank/DDBJ databases">
        <authorList>
            <person name="Oliver K."/>
            <person name="Harris D."/>
        </authorList>
    </citation>
    <scope>NUCLEOTIDE SEQUENCE</scope>
</reference>
<reference evidence="2" key="3">
    <citation type="submission" date="1994-03" db="EMBL/GenBank/DDBJ databases">
        <authorList>
            <person name="Robison K."/>
        </authorList>
    </citation>
    <scope>NUCLEOTIDE SEQUENCE</scope>
</reference>
<sequence>MFDLCVANRRVYGVRKLRNTAKRAGHDWRHDHDIGVARVMCLAGLDGIVRDKRITRTTEHDKQAPPGHRVPDQPGLVNAKVPGSVVESPISRMFRRCMRCGYTAFCVDVFSRRIPGWPGRTSKTTVLVTSLFEQALFIRKYYELRFFAMDFSAPLGCR</sequence>
<reference evidence="3 5" key="6">
    <citation type="submission" date="2018-05" db="EMBL/GenBank/DDBJ databases">
        <title>Evolution of small genomes with special reference to Mycobacterium leprae.</title>
        <authorList>
            <person name="Mohanty P.S."/>
            <person name="Bansal A.K."/>
            <person name="Gupta U.D."/>
            <person name="Naaz F."/>
            <person name="Dwivedi V.D."/>
            <person name="Singh H."/>
            <person name="Gupta G."/>
            <person name="Sharma S."/>
            <person name="Arora M."/>
        </authorList>
    </citation>
    <scope>NUCLEOTIDE SEQUENCE [LARGE SCALE GENOMIC DNA]</scope>
    <source>
        <strain evidence="3 5">MRHRU-235-G</strain>
    </source>
</reference>
<dbReference type="PIR" id="S72832">
    <property type="entry name" value="S72832"/>
</dbReference>
<feature type="region of interest" description="Disordered" evidence="1">
    <location>
        <begin position="56"/>
        <end position="75"/>
    </location>
</feature>
<evidence type="ECO:0000313" key="5">
    <source>
        <dbReference type="Proteomes" id="UP000249682"/>
    </source>
</evidence>
<dbReference type="EMBL" id="U00015">
    <property type="protein sequence ID" value="AAC43241.1"/>
    <property type="molecule type" value="Genomic_DNA"/>
</dbReference>
<dbReference type="Proteomes" id="UP000249682">
    <property type="component" value="Chromosome"/>
</dbReference>
<reference evidence="2" key="2">
    <citation type="submission" date="1994-01" db="EMBL/GenBank/DDBJ databases">
        <authorList>
            <person name="Smith D.R."/>
        </authorList>
    </citation>
    <scope>NUCLEOTIDE SEQUENCE</scope>
</reference>
<evidence type="ECO:0000313" key="3">
    <source>
        <dbReference type="EMBL" id="AWV47331.1"/>
    </source>
</evidence>
<gene>
    <name evidence="4" type="primary">MLCL383.12c</name>
    <name evidence="3" type="ORF">DIJ64_02175</name>
</gene>
<proteinExistence type="predicted"/>
<evidence type="ECO:0000313" key="4">
    <source>
        <dbReference type="EMBL" id="CAB09936.1"/>
    </source>
</evidence>
<organism evidence="2">
    <name type="scientific">Mycobacterium leprae</name>
    <dbReference type="NCBI Taxonomy" id="1769"/>
    <lineage>
        <taxon>Bacteria</taxon>
        <taxon>Bacillati</taxon>
        <taxon>Actinomycetota</taxon>
        <taxon>Actinomycetes</taxon>
        <taxon>Mycobacteriales</taxon>
        <taxon>Mycobacteriaceae</taxon>
        <taxon>Mycobacterium</taxon>
    </lineage>
</organism>
<dbReference type="RefSeq" id="WP_049769648.1">
    <property type="nucleotide sequence ID" value="NZ_CP029543.1"/>
</dbReference>
<reference evidence="4" key="1">
    <citation type="journal article" date="1993" name="Mol. Microbiol.">
        <title>Use of an ordered cosmid library to deduce the genomic organization of Mycobacterium leprae.</title>
        <authorList>
            <person name="Eiglmeier K."/>
            <person name="Honore N."/>
            <person name="Woods S.A."/>
            <person name="Caudron B."/>
            <person name="Cole S.T."/>
        </authorList>
    </citation>
    <scope>NUCLEOTIDE SEQUENCE</scope>
</reference>
<accession>Q49737</accession>
<evidence type="ECO:0000256" key="1">
    <source>
        <dbReference type="SAM" id="MobiDB-lite"/>
    </source>
</evidence>
<reference evidence="4" key="4">
    <citation type="submission" date="1997-06" db="EMBL/GenBank/DDBJ databases">
        <authorList>
            <person name="Parkhill J."/>
            <person name="Barrell B.G."/>
            <person name="Rajandream M.A."/>
        </authorList>
    </citation>
    <scope>NUCLEOTIDE SEQUENCE</scope>
</reference>